<proteinExistence type="predicted"/>
<dbReference type="AlphaFoldDB" id="A0A7I8VHF3"/>
<accession>A0A7I8VHF3</accession>
<dbReference type="Proteomes" id="UP000549394">
    <property type="component" value="Unassembled WGS sequence"/>
</dbReference>
<evidence type="ECO:0000313" key="2">
    <source>
        <dbReference type="EMBL" id="CAD5114688.1"/>
    </source>
</evidence>
<feature type="compositionally biased region" description="Basic and acidic residues" evidence="1">
    <location>
        <begin position="318"/>
        <end position="330"/>
    </location>
</feature>
<dbReference type="EMBL" id="CAJFCJ010000005">
    <property type="protein sequence ID" value="CAD5114688.1"/>
    <property type="molecule type" value="Genomic_DNA"/>
</dbReference>
<evidence type="ECO:0000256" key="1">
    <source>
        <dbReference type="SAM" id="MobiDB-lite"/>
    </source>
</evidence>
<gene>
    <name evidence="2" type="ORF">DGYR_LOCUS3513</name>
</gene>
<comment type="caution">
    <text evidence="2">The sequence shown here is derived from an EMBL/GenBank/DDBJ whole genome shotgun (WGS) entry which is preliminary data.</text>
</comment>
<feature type="compositionally biased region" description="Basic and acidic residues" evidence="1">
    <location>
        <begin position="190"/>
        <end position="208"/>
    </location>
</feature>
<name>A0A7I8VHF3_9ANNE</name>
<feature type="compositionally biased region" description="Acidic residues" evidence="1">
    <location>
        <begin position="209"/>
        <end position="249"/>
    </location>
</feature>
<organism evidence="2 3">
    <name type="scientific">Dimorphilus gyrociliatus</name>
    <dbReference type="NCBI Taxonomy" id="2664684"/>
    <lineage>
        <taxon>Eukaryota</taxon>
        <taxon>Metazoa</taxon>
        <taxon>Spiralia</taxon>
        <taxon>Lophotrochozoa</taxon>
        <taxon>Annelida</taxon>
        <taxon>Polychaeta</taxon>
        <taxon>Polychaeta incertae sedis</taxon>
        <taxon>Dinophilidae</taxon>
        <taxon>Dimorphilus</taxon>
    </lineage>
</organism>
<feature type="compositionally biased region" description="Basic and acidic residues" evidence="1">
    <location>
        <begin position="255"/>
        <end position="271"/>
    </location>
</feature>
<keyword evidence="3" id="KW-1185">Reference proteome</keyword>
<protein>
    <submittedName>
        <fullName evidence="2">DgyrCDS3733</fullName>
    </submittedName>
</protein>
<feature type="region of interest" description="Disordered" evidence="1">
    <location>
        <begin position="174"/>
        <end position="381"/>
    </location>
</feature>
<evidence type="ECO:0000313" key="3">
    <source>
        <dbReference type="Proteomes" id="UP000549394"/>
    </source>
</evidence>
<sequence>MKVRPEFGNLQVPNNYLQSLQQQQLRPTLCMPSTGYCCTTCCYSNQQPIVLLQPILPCWTKSDADKKKAAENNKGEKDKVPIIVSDKVKLGSKEAPLDIQDALNQTKEVKVGGKCSISGKTIEPFISKKNSTVLYKFKKENKNDCVESECCKRCCCCQKRQKKSITVNNVENGDESYNITEENDEDEEDVRDKTNGRDNSHVERRGGENEIDEEEGEEEEEEDEEGEEEEVEEEEVEEEEEEEAEDDIMDSYQEFSEKQSKKTSKSAKEYLDDFGAIISNDQSLSKKPLKIPKKYAPIPPVRQSLKKMTPSFSNSQKESTDNNKVQEIKKSFKASKFPSQSRKMSNSQNKMTNTEPEVDNSPKEKSNKNRSKSKKTEIRKLSRDIINYLPNFQI</sequence>
<feature type="compositionally biased region" description="Polar residues" evidence="1">
    <location>
        <begin position="337"/>
        <end position="355"/>
    </location>
</feature>
<reference evidence="2 3" key="1">
    <citation type="submission" date="2020-08" db="EMBL/GenBank/DDBJ databases">
        <authorList>
            <person name="Hejnol A."/>
        </authorList>
    </citation>
    <scope>NUCLEOTIDE SEQUENCE [LARGE SCALE GENOMIC DNA]</scope>
</reference>